<feature type="region of interest" description="Disordered" evidence="12">
    <location>
        <begin position="22"/>
        <end position="71"/>
    </location>
</feature>
<evidence type="ECO:0000256" key="2">
    <source>
        <dbReference type="ARBA" id="ARBA00010877"/>
    </source>
</evidence>
<evidence type="ECO:0000256" key="11">
    <source>
        <dbReference type="RuleBase" id="RU363000"/>
    </source>
</evidence>
<dbReference type="GO" id="GO:0042407">
    <property type="term" value="P:cristae formation"/>
    <property type="evidence" value="ECO:0007669"/>
    <property type="project" value="TreeGrafter"/>
</dbReference>
<keyword evidence="14" id="KW-1185">Reference proteome</keyword>
<evidence type="ECO:0000256" key="10">
    <source>
        <dbReference type="ARBA" id="ARBA00025571"/>
    </source>
</evidence>
<evidence type="ECO:0000256" key="3">
    <source>
        <dbReference type="ARBA" id="ARBA00018116"/>
    </source>
</evidence>
<keyword evidence="8 11" id="KW-0496">Mitochondrion</keyword>
<evidence type="ECO:0000256" key="5">
    <source>
        <dbReference type="ARBA" id="ARBA00022792"/>
    </source>
</evidence>
<proteinExistence type="inferred from homology"/>
<evidence type="ECO:0000256" key="9">
    <source>
        <dbReference type="ARBA" id="ARBA00023136"/>
    </source>
</evidence>
<gene>
    <name evidence="13" type="ORF">RHOBADRAFT_52569</name>
</gene>
<evidence type="ECO:0000256" key="6">
    <source>
        <dbReference type="ARBA" id="ARBA00022989"/>
    </source>
</evidence>
<name>A0A194S7W6_RHOGW</name>
<organism evidence="13 14">
    <name type="scientific">Rhodotorula graminis (strain WP1)</name>
    <dbReference type="NCBI Taxonomy" id="578459"/>
    <lineage>
        <taxon>Eukaryota</taxon>
        <taxon>Fungi</taxon>
        <taxon>Dikarya</taxon>
        <taxon>Basidiomycota</taxon>
        <taxon>Pucciniomycotina</taxon>
        <taxon>Microbotryomycetes</taxon>
        <taxon>Sporidiobolales</taxon>
        <taxon>Sporidiobolaceae</taxon>
        <taxon>Rhodotorula</taxon>
    </lineage>
</organism>
<comment type="subunit">
    <text evidence="11">Component of the mitochondrial contact site and cristae organizing system (MICOS) complex.</text>
</comment>
<evidence type="ECO:0000256" key="12">
    <source>
        <dbReference type="SAM" id="MobiDB-lite"/>
    </source>
</evidence>
<dbReference type="GO" id="GO:0061617">
    <property type="term" value="C:MICOS complex"/>
    <property type="evidence" value="ECO:0007669"/>
    <property type="project" value="TreeGrafter"/>
</dbReference>
<keyword evidence="5 11" id="KW-0999">Mitochondrion inner membrane</keyword>
<dbReference type="InterPro" id="IPR019133">
    <property type="entry name" value="MIC60"/>
</dbReference>
<sequence length="725" mass="77579">MLSRTLPTRALAAQRAGVRSSGLNSVTSTVSTRSSQLATRRFATAPTKSNVFPAPGGSSSLPPPPPPKARKSITRRILSPLILLTVAFYGVSVPLGYFSLRYRDFLVETVPGGEQLGDLLDELQVSRAKGAPNASAPGSPKGPGKETELTRWAESRARAEGWKVKKPEPTDPETARLEIKERLAAEAKKVEGAAKGKVTDIVEAAKARASEVKQVAVKAEGVVEDKAKQAIHAAKDVAHAAPAAVSHAVHSASDDASAAAPASAPRVVDEPASTLPVYAQRPRELDATPIPPKRASNEVYQGPPLPIGFEPAPGYELPRAAPAPKGELKPVSPPPPPLPLVAPALKDVTVSEPVLGQLAATIDSLAQYVEKHDDGVASASATTVLSGAQKDIESLAARIEGIKKQEEDKLQAQLKEQASKYSGMLVKAEKDLVERLDTQEEDWKRAFDDERERLVKAYKDKLDTELATQQELINQRLKEEVIQQGIELQRRWVSEVKTRVEQERGGRLAKLEELESGVRKLEKVARENEDALGEAVRARKIFTAVKALEHKVESGAPFAAELATLQRLAAVPTSSSSDDKPSPSDSLLSLALSTIPAEVASTGVSSFPALAARFTSSVAPQLKKVSLLPEHGGPVAYMTSVVGSLALFEKEGWADGEDVVSTVARVKFWLANKDLDLAAREANSLSGWPKALASDWLKQARSHLAVKQALEVAEREATAENLKAI</sequence>
<evidence type="ECO:0000256" key="1">
    <source>
        <dbReference type="ARBA" id="ARBA00004434"/>
    </source>
</evidence>
<dbReference type="AlphaFoldDB" id="A0A194S7W6"/>
<dbReference type="GeneID" id="28976853"/>
<dbReference type="OMA" id="RESDWQK"/>
<dbReference type="PANTHER" id="PTHR15415:SF7">
    <property type="entry name" value="MICOS COMPLEX SUBUNIT MIC60"/>
    <property type="match status" value="1"/>
</dbReference>
<accession>A0A194S7W6</accession>
<feature type="region of interest" description="Disordered" evidence="12">
    <location>
        <begin position="129"/>
        <end position="149"/>
    </location>
</feature>
<dbReference type="OrthoDB" id="10261039at2759"/>
<keyword evidence="7" id="KW-0175">Coiled coil</keyword>
<evidence type="ECO:0000313" key="14">
    <source>
        <dbReference type="Proteomes" id="UP000053890"/>
    </source>
</evidence>
<dbReference type="EMBL" id="KQ474076">
    <property type="protein sequence ID" value="KPV76580.1"/>
    <property type="molecule type" value="Genomic_DNA"/>
</dbReference>
<feature type="region of interest" description="Disordered" evidence="12">
    <location>
        <begin position="248"/>
        <end position="302"/>
    </location>
</feature>
<dbReference type="PANTHER" id="PTHR15415">
    <property type="entry name" value="MITOFILIN"/>
    <property type="match status" value="1"/>
</dbReference>
<evidence type="ECO:0000313" key="13">
    <source>
        <dbReference type="EMBL" id="KPV76580.1"/>
    </source>
</evidence>
<dbReference type="RefSeq" id="XP_018272629.1">
    <property type="nucleotide sequence ID" value="XM_018416405.1"/>
</dbReference>
<comment type="function">
    <text evidence="10">Component of the MICOS complex, a large protein complex of the mitochondrial inner membrane that plays crucial roles in the maintenance of crista junctions, inner membrane architecture, and formation of contact sites to the outer membrane. Plays a role in keeping cristae membranes connected to the inner boundary membrane. Also promotes protein import via the mitochondrial intermembrane space assembly (MIA) pathway.</text>
</comment>
<dbReference type="Proteomes" id="UP000053890">
    <property type="component" value="Unassembled WGS sequence"/>
</dbReference>
<evidence type="ECO:0000256" key="7">
    <source>
        <dbReference type="ARBA" id="ARBA00023054"/>
    </source>
</evidence>
<comment type="similarity">
    <text evidence="2 11">Belongs to the MICOS complex subunit Mic60 family.</text>
</comment>
<comment type="subcellular location">
    <subcellularLocation>
        <location evidence="1 11">Mitochondrion inner membrane</location>
        <topology evidence="1 11">Single-pass membrane protein</topology>
    </subcellularLocation>
</comment>
<reference evidence="13 14" key="1">
    <citation type="journal article" date="2015" name="Front. Microbiol.">
        <title>Genome sequence of the plant growth promoting endophytic yeast Rhodotorula graminis WP1.</title>
        <authorList>
            <person name="Firrincieli A."/>
            <person name="Otillar R."/>
            <person name="Salamov A."/>
            <person name="Schmutz J."/>
            <person name="Khan Z."/>
            <person name="Redman R.S."/>
            <person name="Fleck N.D."/>
            <person name="Lindquist E."/>
            <person name="Grigoriev I.V."/>
            <person name="Doty S.L."/>
        </authorList>
    </citation>
    <scope>NUCLEOTIDE SEQUENCE [LARGE SCALE GENOMIC DNA]</scope>
    <source>
        <strain evidence="13 14">WP1</strain>
    </source>
</reference>
<keyword evidence="9 11" id="KW-0472">Membrane</keyword>
<dbReference type="Pfam" id="PF09731">
    <property type="entry name" value="Mitofilin"/>
    <property type="match status" value="1"/>
</dbReference>
<feature type="transmembrane region" description="Helical" evidence="11">
    <location>
        <begin position="77"/>
        <end position="100"/>
    </location>
</feature>
<protein>
    <recommendedName>
        <fullName evidence="3 11">MICOS complex subunit MIC60</fullName>
    </recommendedName>
    <alternativeName>
        <fullName evidence="11">Mitofilin</fullName>
    </alternativeName>
</protein>
<evidence type="ECO:0000256" key="4">
    <source>
        <dbReference type="ARBA" id="ARBA00022692"/>
    </source>
</evidence>
<feature type="compositionally biased region" description="Low complexity" evidence="12">
    <location>
        <begin position="25"/>
        <end position="35"/>
    </location>
</feature>
<dbReference type="STRING" id="578459.A0A194S7W6"/>
<evidence type="ECO:0000256" key="8">
    <source>
        <dbReference type="ARBA" id="ARBA00023128"/>
    </source>
</evidence>
<keyword evidence="6 11" id="KW-1133">Transmembrane helix</keyword>
<keyword evidence="4 11" id="KW-0812">Transmembrane</keyword>
<feature type="compositionally biased region" description="Low complexity" evidence="12">
    <location>
        <begin position="248"/>
        <end position="265"/>
    </location>
</feature>